<dbReference type="CDD" id="cd01949">
    <property type="entry name" value="GGDEF"/>
    <property type="match status" value="1"/>
</dbReference>
<accession>A0ABW4MB55</accession>
<reference evidence="5" key="1">
    <citation type="journal article" date="2019" name="Int. J. Syst. Evol. Microbiol.">
        <title>The Global Catalogue of Microorganisms (GCM) 10K type strain sequencing project: providing services to taxonomists for standard genome sequencing and annotation.</title>
        <authorList>
            <consortium name="The Broad Institute Genomics Platform"/>
            <consortium name="The Broad Institute Genome Sequencing Center for Infectious Disease"/>
            <person name="Wu L."/>
            <person name="Ma J."/>
        </authorList>
    </citation>
    <scope>NUCLEOTIDE SEQUENCE [LARGE SCALE GENOMIC DNA]</scope>
    <source>
        <strain evidence="5">CGMCC 1.12449</strain>
    </source>
</reference>
<sequence length="197" mass="21828">MDEREDQFSAPDADRSVSDLSRENLQLKARIAELERLTAMDTLTPLFNRRYLMQELDRWCWRAHRYGGTFGLLYLDVDRLKSVNDTHGHAAGDAVLCGIAEALGSATRKSDVIARIGGDEFAILLDSITAEKLREKTASLRRHLTAFPVKTAGPVLKVNVSVGHCLIEGNSRASEVMIEADKSMYADKRSKYGEAAG</sequence>
<dbReference type="PROSITE" id="PS50887">
    <property type="entry name" value="GGDEF"/>
    <property type="match status" value="1"/>
</dbReference>
<dbReference type="SUPFAM" id="SSF55073">
    <property type="entry name" value="Nucleotide cyclase"/>
    <property type="match status" value="1"/>
</dbReference>
<keyword evidence="5" id="KW-1185">Reference proteome</keyword>
<dbReference type="InterPro" id="IPR050469">
    <property type="entry name" value="Diguanylate_Cyclase"/>
</dbReference>
<evidence type="ECO:0000256" key="2">
    <source>
        <dbReference type="ARBA" id="ARBA00034247"/>
    </source>
</evidence>
<dbReference type="InterPro" id="IPR043128">
    <property type="entry name" value="Rev_trsase/Diguanyl_cyclase"/>
</dbReference>
<dbReference type="EMBL" id="JBHUEL010000003">
    <property type="protein sequence ID" value="MFD1765938.1"/>
    <property type="molecule type" value="Genomic_DNA"/>
</dbReference>
<evidence type="ECO:0000256" key="1">
    <source>
        <dbReference type="ARBA" id="ARBA00012528"/>
    </source>
</evidence>
<evidence type="ECO:0000313" key="4">
    <source>
        <dbReference type="EMBL" id="MFD1765938.1"/>
    </source>
</evidence>
<gene>
    <name evidence="4" type="ORF">ACFSAG_03675</name>
</gene>
<organism evidence="4 5">
    <name type="scientific">Sphingorhabdus buctiana</name>
    <dbReference type="NCBI Taxonomy" id="1508805"/>
    <lineage>
        <taxon>Bacteria</taxon>
        <taxon>Pseudomonadati</taxon>
        <taxon>Pseudomonadota</taxon>
        <taxon>Alphaproteobacteria</taxon>
        <taxon>Sphingomonadales</taxon>
        <taxon>Sphingomonadaceae</taxon>
        <taxon>Sphingorhabdus</taxon>
    </lineage>
</organism>
<dbReference type="InterPro" id="IPR000160">
    <property type="entry name" value="GGDEF_dom"/>
</dbReference>
<dbReference type="NCBIfam" id="TIGR00254">
    <property type="entry name" value="GGDEF"/>
    <property type="match status" value="1"/>
</dbReference>
<feature type="domain" description="GGDEF" evidence="3">
    <location>
        <begin position="68"/>
        <end position="197"/>
    </location>
</feature>
<protein>
    <recommendedName>
        <fullName evidence="1">diguanylate cyclase</fullName>
        <ecNumber evidence="1">2.7.7.65</ecNumber>
    </recommendedName>
</protein>
<comment type="catalytic activity">
    <reaction evidence="2">
        <text>2 GTP = 3',3'-c-di-GMP + 2 diphosphate</text>
        <dbReference type="Rhea" id="RHEA:24898"/>
        <dbReference type="ChEBI" id="CHEBI:33019"/>
        <dbReference type="ChEBI" id="CHEBI:37565"/>
        <dbReference type="ChEBI" id="CHEBI:58805"/>
        <dbReference type="EC" id="2.7.7.65"/>
    </reaction>
</comment>
<dbReference type="PANTHER" id="PTHR45138">
    <property type="entry name" value="REGULATORY COMPONENTS OF SENSORY TRANSDUCTION SYSTEM"/>
    <property type="match status" value="1"/>
</dbReference>
<dbReference type="EC" id="2.7.7.65" evidence="1"/>
<dbReference type="Pfam" id="PF00990">
    <property type="entry name" value="GGDEF"/>
    <property type="match status" value="1"/>
</dbReference>
<dbReference type="SMART" id="SM00267">
    <property type="entry name" value="GGDEF"/>
    <property type="match status" value="1"/>
</dbReference>
<dbReference type="InterPro" id="IPR029787">
    <property type="entry name" value="Nucleotide_cyclase"/>
</dbReference>
<dbReference type="RefSeq" id="WP_381511501.1">
    <property type="nucleotide sequence ID" value="NZ_JBHUEL010000003.1"/>
</dbReference>
<dbReference type="PANTHER" id="PTHR45138:SF9">
    <property type="entry name" value="DIGUANYLATE CYCLASE DGCM-RELATED"/>
    <property type="match status" value="1"/>
</dbReference>
<proteinExistence type="predicted"/>
<dbReference type="Proteomes" id="UP001597215">
    <property type="component" value="Unassembled WGS sequence"/>
</dbReference>
<name>A0ABW4MB55_9SPHN</name>
<evidence type="ECO:0000313" key="5">
    <source>
        <dbReference type="Proteomes" id="UP001597215"/>
    </source>
</evidence>
<dbReference type="Gene3D" id="3.30.70.270">
    <property type="match status" value="1"/>
</dbReference>
<comment type="caution">
    <text evidence="4">The sequence shown here is derived from an EMBL/GenBank/DDBJ whole genome shotgun (WGS) entry which is preliminary data.</text>
</comment>
<evidence type="ECO:0000259" key="3">
    <source>
        <dbReference type="PROSITE" id="PS50887"/>
    </source>
</evidence>